<sequence length="164" mass="18116">MSASPSLSSAVINIRSALCNSGTISVMELFQAISNVRRLELSALRSWVDKRYADSILQHSPHLKHLIFDADHPVYGQLALRPPEPVPTCLVSSLETIEIVAPGDLEHTDYVTEMILYLLQNGKACPAVKRKRQNGKEELPRTVKPDITKATHPACCGENTTQEN</sequence>
<evidence type="ECO:0000313" key="4">
    <source>
        <dbReference type="Proteomes" id="UP001396334"/>
    </source>
</evidence>
<evidence type="ECO:0000259" key="2">
    <source>
        <dbReference type="Pfam" id="PF08387"/>
    </source>
</evidence>
<feature type="compositionally biased region" description="Basic and acidic residues" evidence="1">
    <location>
        <begin position="134"/>
        <end position="149"/>
    </location>
</feature>
<dbReference type="InterPro" id="IPR006566">
    <property type="entry name" value="FBD"/>
</dbReference>
<comment type="caution">
    <text evidence="3">The sequence shown here is derived from an EMBL/GenBank/DDBJ whole genome shotgun (WGS) entry which is preliminary data.</text>
</comment>
<protein>
    <recommendedName>
        <fullName evidence="2">FBD domain-containing protein</fullName>
    </recommendedName>
</protein>
<accession>A0ABR2RV85</accession>
<feature type="region of interest" description="Disordered" evidence="1">
    <location>
        <begin position="129"/>
        <end position="164"/>
    </location>
</feature>
<dbReference type="Pfam" id="PF08387">
    <property type="entry name" value="FBD"/>
    <property type="match status" value="1"/>
</dbReference>
<evidence type="ECO:0000313" key="3">
    <source>
        <dbReference type="EMBL" id="KAK9016890.1"/>
    </source>
</evidence>
<dbReference type="EMBL" id="JBBPBN010000020">
    <property type="protein sequence ID" value="KAK9016890.1"/>
    <property type="molecule type" value="Genomic_DNA"/>
</dbReference>
<name>A0ABR2RV85_9ROSI</name>
<gene>
    <name evidence="3" type="ORF">V6N11_079383</name>
</gene>
<evidence type="ECO:0000256" key="1">
    <source>
        <dbReference type="SAM" id="MobiDB-lite"/>
    </source>
</evidence>
<reference evidence="3 4" key="1">
    <citation type="journal article" date="2024" name="G3 (Bethesda)">
        <title>Genome assembly of Hibiscus sabdariffa L. provides insights into metabolisms of medicinal natural products.</title>
        <authorList>
            <person name="Kim T."/>
        </authorList>
    </citation>
    <scope>NUCLEOTIDE SEQUENCE [LARGE SCALE GENOMIC DNA]</scope>
    <source>
        <strain evidence="3">TK-2024</strain>
        <tissue evidence="3">Old leaves</tissue>
    </source>
</reference>
<keyword evidence="4" id="KW-1185">Reference proteome</keyword>
<dbReference type="Proteomes" id="UP001396334">
    <property type="component" value="Unassembled WGS sequence"/>
</dbReference>
<organism evidence="3 4">
    <name type="scientific">Hibiscus sabdariffa</name>
    <name type="common">roselle</name>
    <dbReference type="NCBI Taxonomy" id="183260"/>
    <lineage>
        <taxon>Eukaryota</taxon>
        <taxon>Viridiplantae</taxon>
        <taxon>Streptophyta</taxon>
        <taxon>Embryophyta</taxon>
        <taxon>Tracheophyta</taxon>
        <taxon>Spermatophyta</taxon>
        <taxon>Magnoliopsida</taxon>
        <taxon>eudicotyledons</taxon>
        <taxon>Gunneridae</taxon>
        <taxon>Pentapetalae</taxon>
        <taxon>rosids</taxon>
        <taxon>malvids</taxon>
        <taxon>Malvales</taxon>
        <taxon>Malvaceae</taxon>
        <taxon>Malvoideae</taxon>
        <taxon>Hibiscus</taxon>
    </lineage>
</organism>
<proteinExistence type="predicted"/>
<feature type="domain" description="FBD" evidence="2">
    <location>
        <begin position="83"/>
        <end position="123"/>
    </location>
</feature>